<reference evidence="3" key="2">
    <citation type="submission" date="2023-01" db="EMBL/GenBank/DDBJ databases">
        <authorList>
            <person name="Petersen C."/>
        </authorList>
    </citation>
    <scope>NUCLEOTIDE SEQUENCE</scope>
    <source>
        <strain evidence="3">IBT 15450</strain>
    </source>
</reference>
<reference evidence="3" key="1">
    <citation type="journal article" date="2023" name="IMA Fungus">
        <title>Comparative genomic study of the Penicillium genus elucidates a diverse pangenome and 15 lateral gene transfer events.</title>
        <authorList>
            <person name="Petersen C."/>
            <person name="Sorensen T."/>
            <person name="Nielsen M.R."/>
            <person name="Sondergaard T.E."/>
            <person name="Sorensen J.L."/>
            <person name="Fitzpatrick D.A."/>
            <person name="Frisvad J.C."/>
            <person name="Nielsen K.L."/>
        </authorList>
    </citation>
    <scope>NUCLEOTIDE SEQUENCE</scope>
    <source>
        <strain evidence="3">IBT 15450</strain>
    </source>
</reference>
<dbReference type="Proteomes" id="UP001219568">
    <property type="component" value="Unassembled WGS sequence"/>
</dbReference>
<evidence type="ECO:0000256" key="1">
    <source>
        <dbReference type="SAM" id="MobiDB-lite"/>
    </source>
</evidence>
<feature type="domain" description="Sec7/BIG1-like C-terminal" evidence="2">
    <location>
        <begin position="1"/>
        <end position="96"/>
    </location>
</feature>
<sequence>MYHDEREERQSSRAETEAALIPLCADIIRSFVRLEEDTQHRNIVAWRPVVVDVIDGYTNFPQQDFDKHIGTFYPLGVELLSRDLNPEIRVALQSLLRRIGEVRLGVAPPNPLDAPISPRSSVSQKASRRDSQV</sequence>
<dbReference type="AlphaFoldDB" id="A0AAD6I417"/>
<comment type="caution">
    <text evidence="3">The sequence shown here is derived from an EMBL/GenBank/DDBJ whole genome shotgun (WGS) entry which is preliminary data.</text>
</comment>
<dbReference type="InterPro" id="IPR046455">
    <property type="entry name" value="Sec7/BIG1-like_C"/>
</dbReference>
<name>A0AAD6I417_PENCN</name>
<dbReference type="Pfam" id="PF20252">
    <property type="entry name" value="BIG2_C"/>
    <property type="match status" value="1"/>
</dbReference>
<dbReference type="EMBL" id="JAQJZL010000014">
    <property type="protein sequence ID" value="KAJ6029901.1"/>
    <property type="molecule type" value="Genomic_DNA"/>
</dbReference>
<evidence type="ECO:0000259" key="2">
    <source>
        <dbReference type="Pfam" id="PF20252"/>
    </source>
</evidence>
<proteinExistence type="predicted"/>
<gene>
    <name evidence="3" type="ORF">N7460_010167</name>
</gene>
<evidence type="ECO:0000313" key="4">
    <source>
        <dbReference type="Proteomes" id="UP001219568"/>
    </source>
</evidence>
<keyword evidence="4" id="KW-1185">Reference proteome</keyword>
<feature type="region of interest" description="Disordered" evidence="1">
    <location>
        <begin position="107"/>
        <end position="133"/>
    </location>
</feature>
<accession>A0AAD6I417</accession>
<protein>
    <recommendedName>
        <fullName evidence="2">Sec7/BIG1-like C-terminal domain-containing protein</fullName>
    </recommendedName>
</protein>
<organism evidence="3 4">
    <name type="scientific">Penicillium canescens</name>
    <dbReference type="NCBI Taxonomy" id="5083"/>
    <lineage>
        <taxon>Eukaryota</taxon>
        <taxon>Fungi</taxon>
        <taxon>Dikarya</taxon>
        <taxon>Ascomycota</taxon>
        <taxon>Pezizomycotina</taxon>
        <taxon>Eurotiomycetes</taxon>
        <taxon>Eurotiomycetidae</taxon>
        <taxon>Eurotiales</taxon>
        <taxon>Aspergillaceae</taxon>
        <taxon>Penicillium</taxon>
    </lineage>
</organism>
<evidence type="ECO:0000313" key="3">
    <source>
        <dbReference type="EMBL" id="KAJ6029901.1"/>
    </source>
</evidence>